<evidence type="ECO:0000313" key="2">
    <source>
        <dbReference type="Proteomes" id="UP000195991"/>
    </source>
</evidence>
<dbReference type="EMBL" id="FMBI01000037">
    <property type="protein sequence ID" value="SCC54565.1"/>
    <property type="molecule type" value="Genomic_DNA"/>
</dbReference>
<dbReference type="Proteomes" id="UP000195991">
    <property type="component" value="Unassembled WGS sequence"/>
</dbReference>
<accession>A0A1C4FFZ8</accession>
<sequence>MRKGECVMFQVPVRRGSMKEMLIAVRDLEKRGYDYVTQIKTVYKSGKFYEQSGRSFQGKHEFRTIGYVDNVSYECWMKKVN</sequence>
<protein>
    <submittedName>
        <fullName evidence="1">Uncharacterized protein</fullName>
    </submittedName>
</protein>
<dbReference type="AlphaFoldDB" id="A0A1C4FFZ8"/>
<proteinExistence type="predicted"/>
<gene>
    <name evidence="1" type="ORF">BTT61001_04263</name>
</gene>
<organism evidence="1 2">
    <name type="scientific">Bacillus thuringiensis</name>
    <dbReference type="NCBI Taxonomy" id="1428"/>
    <lineage>
        <taxon>Bacteria</taxon>
        <taxon>Bacillati</taxon>
        <taxon>Bacillota</taxon>
        <taxon>Bacilli</taxon>
        <taxon>Bacillales</taxon>
        <taxon>Bacillaceae</taxon>
        <taxon>Bacillus</taxon>
        <taxon>Bacillus cereus group</taxon>
    </lineage>
</organism>
<reference evidence="1 2" key="1">
    <citation type="submission" date="2016-08" db="EMBL/GenBank/DDBJ databases">
        <authorList>
            <person name="Seilhamer J.J."/>
        </authorList>
    </citation>
    <scope>NUCLEOTIDE SEQUENCE [LARGE SCALE GENOMIC DNA]</scope>
    <source>
        <strain evidence="1 2">IEBC_T61001</strain>
    </source>
</reference>
<name>A0A1C4FFZ8_BACTU</name>
<evidence type="ECO:0000313" key="1">
    <source>
        <dbReference type="EMBL" id="SCC54565.1"/>
    </source>
</evidence>